<name>A0A7L6APG2_9GAMM</name>
<dbReference type="KEGG" id="this:HZT40_04190"/>
<evidence type="ECO:0000313" key="1">
    <source>
        <dbReference type="EMBL" id="QLQ30937.1"/>
    </source>
</evidence>
<dbReference type="AlphaFoldDB" id="A0A7L6APG2"/>
<gene>
    <name evidence="1" type="ORF">HZT40_04190</name>
</gene>
<organism evidence="1 2">
    <name type="scientific">Candidatus Thiothrix singaporensis</name>
    <dbReference type="NCBI Taxonomy" id="2799669"/>
    <lineage>
        <taxon>Bacteria</taxon>
        <taxon>Pseudomonadati</taxon>
        <taxon>Pseudomonadota</taxon>
        <taxon>Gammaproteobacteria</taxon>
        <taxon>Thiotrichales</taxon>
        <taxon>Thiotrichaceae</taxon>
        <taxon>Thiothrix</taxon>
    </lineage>
</organism>
<protein>
    <submittedName>
        <fullName evidence="1">Uncharacterized protein</fullName>
    </submittedName>
</protein>
<dbReference type="Proteomes" id="UP000510621">
    <property type="component" value="Chromosome"/>
</dbReference>
<reference evidence="1" key="1">
    <citation type="submission" date="2020-06" db="EMBL/GenBank/DDBJ databases">
        <title>Analysis procedures for assessing recovery of high quality, complete, closed genomes from Nanopore long read metagenome sequencing.</title>
        <authorList>
            <person name="Bessarab I."/>
            <person name="Arumugam K."/>
            <person name="Haryono M."/>
            <person name="Liu X."/>
            <person name="Roy S."/>
            <person name="Zuniga-Montanez R.E."/>
            <person name="Qiu G."/>
            <person name="Drautz-Moses D.I."/>
            <person name="Law Y.Y."/>
            <person name="Wuertz S."/>
            <person name="Lauro F.M."/>
            <person name="Huson D.H."/>
            <person name="Williams R.B."/>
        </authorList>
    </citation>
    <scope>NUCLEOTIDE SEQUENCE [LARGE SCALE GENOMIC DNA]</scope>
    <source>
        <strain evidence="1">SSD2</strain>
    </source>
</reference>
<evidence type="ECO:0000313" key="2">
    <source>
        <dbReference type="Proteomes" id="UP000510621"/>
    </source>
</evidence>
<keyword evidence="2" id="KW-1185">Reference proteome</keyword>
<proteinExistence type="predicted"/>
<sequence>MMMLLKEELVHKDDRETIPESRLQVLLAYTLMYVFRQYGANTVPEHLKQLLFDLIDNSSAEVHKTLGATVLPSVYSAHFDQFYNKIEWLAHKNTLQDAVAALMAKNFGKHHDSIWQLLESWFTSPLGKINQSDSLDNKKLILTSLKILEKAFKLDRQTNNVDKIKIINLLNKGIREVNDSAIRISIFDMMLDLAEDDSTNLDIRVQETISYLDAENRQQMVDIISNKYMAQRESLSGGDLKKEINGKYYQLWLYPEVSPRPSLPIERMVDGWLENSVKRSDSDSIFISI</sequence>
<dbReference type="EMBL" id="CP059265">
    <property type="protein sequence ID" value="QLQ30937.1"/>
    <property type="molecule type" value="Genomic_DNA"/>
</dbReference>
<accession>A0A7L6APG2</accession>